<dbReference type="InterPro" id="IPR043130">
    <property type="entry name" value="CDP-OH_PTrfase_TM_dom"/>
</dbReference>
<keyword evidence="7" id="KW-1208">Phospholipid metabolism</keyword>
<sequence length="166" mass="18007">MAASDAAKLEKTIGQTRVLLFWPNIVDYVRIVMAVGTFFGPWDQREQPLLFAALYVAGFFLDGVDGILARSLNQVSSFGAFLDVCIDNGVRQVMWTMAVPGPVGCLLPALEWLVLAATHSQGGAAWKEGCFRDAPWQGVLFLCGAVDLAAASGVPPKRRRERSFSS</sequence>
<keyword evidence="11" id="KW-1185">Reference proteome</keyword>
<evidence type="ECO:0000256" key="1">
    <source>
        <dbReference type="ARBA" id="ARBA00004141"/>
    </source>
</evidence>
<dbReference type="GO" id="GO:0008654">
    <property type="term" value="P:phospholipid biosynthetic process"/>
    <property type="evidence" value="ECO:0007669"/>
    <property type="project" value="InterPro"/>
</dbReference>
<gene>
    <name evidence="10" type="ORF">KFL_005050070</name>
</gene>
<keyword evidence="3 9" id="KW-0812">Transmembrane</keyword>
<evidence type="ECO:0000313" key="11">
    <source>
        <dbReference type="Proteomes" id="UP000054558"/>
    </source>
</evidence>
<dbReference type="InterPro" id="IPR048254">
    <property type="entry name" value="CDP_ALCOHOL_P_TRANSF_CS"/>
</dbReference>
<feature type="transmembrane region" description="Helical" evidence="9">
    <location>
        <begin position="21"/>
        <end position="42"/>
    </location>
</feature>
<evidence type="ECO:0000256" key="4">
    <source>
        <dbReference type="ARBA" id="ARBA00022989"/>
    </source>
</evidence>
<dbReference type="STRING" id="105231.A0A1Y1IEB6"/>
<protein>
    <submittedName>
        <fullName evidence="10">Phosphatidylinositol synthase</fullName>
    </submittedName>
</protein>
<dbReference type="Gene3D" id="1.20.120.1760">
    <property type="match status" value="1"/>
</dbReference>
<dbReference type="Proteomes" id="UP000054558">
    <property type="component" value="Unassembled WGS sequence"/>
</dbReference>
<dbReference type="EMBL" id="DF237454">
    <property type="protein sequence ID" value="GAQ89270.1"/>
    <property type="molecule type" value="Genomic_DNA"/>
</dbReference>
<evidence type="ECO:0000256" key="6">
    <source>
        <dbReference type="ARBA" id="ARBA00023136"/>
    </source>
</evidence>
<organism evidence="10 11">
    <name type="scientific">Klebsormidium nitens</name>
    <name type="common">Green alga</name>
    <name type="synonym">Ulothrix nitens</name>
    <dbReference type="NCBI Taxonomy" id="105231"/>
    <lineage>
        <taxon>Eukaryota</taxon>
        <taxon>Viridiplantae</taxon>
        <taxon>Streptophyta</taxon>
        <taxon>Klebsormidiophyceae</taxon>
        <taxon>Klebsormidiales</taxon>
        <taxon>Klebsormidiaceae</taxon>
        <taxon>Klebsormidium</taxon>
    </lineage>
</organism>
<keyword evidence="6 9" id="KW-0472">Membrane</keyword>
<accession>A0A1Y1IEB6</accession>
<evidence type="ECO:0000256" key="3">
    <source>
        <dbReference type="ARBA" id="ARBA00022692"/>
    </source>
</evidence>
<evidence type="ECO:0000256" key="8">
    <source>
        <dbReference type="RuleBase" id="RU003750"/>
    </source>
</evidence>
<keyword evidence="2 8" id="KW-0808">Transferase</keyword>
<evidence type="ECO:0000256" key="9">
    <source>
        <dbReference type="SAM" id="Phobius"/>
    </source>
</evidence>
<dbReference type="PANTHER" id="PTHR15362">
    <property type="entry name" value="PHOSPHATIDYLINOSITOL SYNTHASE"/>
    <property type="match status" value="1"/>
</dbReference>
<dbReference type="Pfam" id="PF01066">
    <property type="entry name" value="CDP-OH_P_transf"/>
    <property type="match status" value="1"/>
</dbReference>
<evidence type="ECO:0000313" key="10">
    <source>
        <dbReference type="EMBL" id="GAQ89270.1"/>
    </source>
</evidence>
<name>A0A1Y1IEB6_KLENI</name>
<evidence type="ECO:0000256" key="5">
    <source>
        <dbReference type="ARBA" id="ARBA00023098"/>
    </source>
</evidence>
<dbReference type="AlphaFoldDB" id="A0A1Y1IEB6"/>
<dbReference type="PROSITE" id="PS00379">
    <property type="entry name" value="CDP_ALCOHOL_P_TRANSF"/>
    <property type="match status" value="1"/>
</dbReference>
<dbReference type="OrthoDB" id="10251079at2759"/>
<dbReference type="InterPro" id="IPR000462">
    <property type="entry name" value="CDP-OH_P_trans"/>
</dbReference>
<evidence type="ECO:0000256" key="7">
    <source>
        <dbReference type="ARBA" id="ARBA00023264"/>
    </source>
</evidence>
<comment type="subcellular location">
    <subcellularLocation>
        <location evidence="1">Membrane</location>
        <topology evidence="1">Multi-pass membrane protein</topology>
    </subcellularLocation>
</comment>
<dbReference type="GO" id="GO:0016780">
    <property type="term" value="F:phosphotransferase activity, for other substituted phosphate groups"/>
    <property type="evidence" value="ECO:0007669"/>
    <property type="project" value="InterPro"/>
</dbReference>
<reference evidence="10 11" key="1">
    <citation type="journal article" date="2014" name="Nat. Commun.">
        <title>Klebsormidium flaccidum genome reveals primary factors for plant terrestrial adaptation.</title>
        <authorList>
            <person name="Hori K."/>
            <person name="Maruyama F."/>
            <person name="Fujisawa T."/>
            <person name="Togashi T."/>
            <person name="Yamamoto N."/>
            <person name="Seo M."/>
            <person name="Sato S."/>
            <person name="Yamada T."/>
            <person name="Mori H."/>
            <person name="Tajima N."/>
            <person name="Moriyama T."/>
            <person name="Ikeuchi M."/>
            <person name="Watanabe M."/>
            <person name="Wada H."/>
            <person name="Kobayashi K."/>
            <person name="Saito M."/>
            <person name="Masuda T."/>
            <person name="Sasaki-Sekimoto Y."/>
            <person name="Mashiguchi K."/>
            <person name="Awai K."/>
            <person name="Shimojima M."/>
            <person name="Masuda S."/>
            <person name="Iwai M."/>
            <person name="Nobusawa T."/>
            <person name="Narise T."/>
            <person name="Kondo S."/>
            <person name="Saito H."/>
            <person name="Sato R."/>
            <person name="Murakawa M."/>
            <person name="Ihara Y."/>
            <person name="Oshima-Yamada Y."/>
            <person name="Ohtaka K."/>
            <person name="Satoh M."/>
            <person name="Sonobe K."/>
            <person name="Ishii M."/>
            <person name="Ohtani R."/>
            <person name="Kanamori-Sato M."/>
            <person name="Honoki R."/>
            <person name="Miyazaki D."/>
            <person name="Mochizuki H."/>
            <person name="Umetsu J."/>
            <person name="Higashi K."/>
            <person name="Shibata D."/>
            <person name="Kamiya Y."/>
            <person name="Sato N."/>
            <person name="Nakamura Y."/>
            <person name="Tabata S."/>
            <person name="Ida S."/>
            <person name="Kurokawa K."/>
            <person name="Ohta H."/>
        </authorList>
    </citation>
    <scope>NUCLEOTIDE SEQUENCE [LARGE SCALE GENOMIC DNA]</scope>
    <source>
        <strain evidence="10 11">NIES-2285</strain>
    </source>
</reference>
<proteinExistence type="inferred from homology"/>
<keyword evidence="5" id="KW-0443">Lipid metabolism</keyword>
<comment type="similarity">
    <text evidence="8">Belongs to the CDP-alcohol phosphatidyltransferase class-I family.</text>
</comment>
<dbReference type="GO" id="GO:0016020">
    <property type="term" value="C:membrane"/>
    <property type="evidence" value="ECO:0007669"/>
    <property type="project" value="UniProtKB-SubCell"/>
</dbReference>
<dbReference type="PANTHER" id="PTHR15362:SF13">
    <property type="entry name" value="SI:CH1073-145M9.1"/>
    <property type="match status" value="1"/>
</dbReference>
<evidence type="ECO:0000256" key="2">
    <source>
        <dbReference type="ARBA" id="ARBA00022679"/>
    </source>
</evidence>
<keyword evidence="4 9" id="KW-1133">Transmembrane helix</keyword>